<gene>
    <name evidence="1" type="ORF">FYJ62_07730</name>
</gene>
<reference evidence="1 2" key="1">
    <citation type="submission" date="2019-08" db="EMBL/GenBank/DDBJ databases">
        <title>In-depth cultivation of the pig gut microbiome towards novel bacterial diversity and tailored functional studies.</title>
        <authorList>
            <person name="Wylensek D."/>
            <person name="Hitch T.C.A."/>
            <person name="Clavel T."/>
        </authorList>
    </citation>
    <scope>NUCLEOTIDE SEQUENCE [LARGE SCALE GENOMIC DNA]</scope>
    <source>
        <strain evidence="1 2">Bifido-178-WT-2B</strain>
    </source>
</reference>
<organism evidence="1 2">
    <name type="scientific">Lactobacillus porci</name>
    <dbReference type="NCBI Taxonomy" id="2012477"/>
    <lineage>
        <taxon>Bacteria</taxon>
        <taxon>Bacillati</taxon>
        <taxon>Bacillota</taxon>
        <taxon>Bacilli</taxon>
        <taxon>Lactobacillales</taxon>
        <taxon>Lactobacillaceae</taxon>
        <taxon>Lactobacillus</taxon>
    </lineage>
</organism>
<dbReference type="InterPro" id="IPR027417">
    <property type="entry name" value="P-loop_NTPase"/>
</dbReference>
<dbReference type="SUPFAM" id="SSF52540">
    <property type="entry name" value="P-loop containing nucleoside triphosphate hydrolases"/>
    <property type="match status" value="1"/>
</dbReference>
<dbReference type="AlphaFoldDB" id="A0A6A8MFK7"/>
<name>A0A6A8MFK7_9LACO</name>
<accession>A0A6A8MFK7</accession>
<dbReference type="RefSeq" id="WP_154549119.1">
    <property type="nucleotide sequence ID" value="NZ_VUMX01000021.1"/>
</dbReference>
<comment type="caution">
    <text evidence="1">The sequence shown here is derived from an EMBL/GenBank/DDBJ whole genome shotgun (WGS) entry which is preliminary data.</text>
</comment>
<evidence type="ECO:0000313" key="2">
    <source>
        <dbReference type="Proteomes" id="UP000438120"/>
    </source>
</evidence>
<protein>
    <submittedName>
        <fullName evidence="1">Uncharacterized protein</fullName>
    </submittedName>
</protein>
<dbReference type="Gene3D" id="3.40.50.300">
    <property type="entry name" value="P-loop containing nucleotide triphosphate hydrolases"/>
    <property type="match status" value="1"/>
</dbReference>
<keyword evidence="2" id="KW-1185">Reference proteome</keyword>
<evidence type="ECO:0000313" key="1">
    <source>
        <dbReference type="EMBL" id="MST87513.1"/>
    </source>
</evidence>
<proteinExistence type="predicted"/>
<dbReference type="EMBL" id="VUMX01000021">
    <property type="protein sequence ID" value="MST87513.1"/>
    <property type="molecule type" value="Genomic_DNA"/>
</dbReference>
<dbReference type="Proteomes" id="UP000438120">
    <property type="component" value="Unassembled WGS sequence"/>
</dbReference>
<sequence>MKQLLEISNLSYRIHQKTVLQRVNMELGSGEIAALVGAMGKSLEEWYEDFEQEAEQARG</sequence>